<reference evidence="9 10" key="1">
    <citation type="submission" date="2014-08" db="EMBL/GenBank/DDBJ databases">
        <title>Porphyromonas canoris strain:OH2762 Genome sequencing.</title>
        <authorList>
            <person name="Wallis C."/>
            <person name="Deusch O."/>
            <person name="O'Flynn C."/>
            <person name="Davis I."/>
            <person name="Jospin G."/>
            <person name="Darling A.E."/>
            <person name="Coil D.A."/>
            <person name="Alexiev A."/>
            <person name="Horsfall A."/>
            <person name="Kirkwood N."/>
            <person name="Harris S."/>
            <person name="Eisen J.A."/>
        </authorList>
    </citation>
    <scope>NUCLEOTIDE SEQUENCE [LARGE SCALE GENOMIC DNA]</scope>
    <source>
        <strain evidence="10">COT-108 OH2762</strain>
    </source>
</reference>
<protein>
    <recommendedName>
        <fullName evidence="7 8">Small ribosomal subunit protein bS20</fullName>
    </recommendedName>
</protein>
<evidence type="ECO:0000256" key="1">
    <source>
        <dbReference type="ARBA" id="ARBA00003134"/>
    </source>
</evidence>
<dbReference type="GO" id="GO:0005840">
    <property type="term" value="C:ribosome"/>
    <property type="evidence" value="ECO:0007669"/>
    <property type="project" value="UniProtKB-KW"/>
</dbReference>
<evidence type="ECO:0000313" key="9">
    <source>
        <dbReference type="EMBL" id="KGN92672.1"/>
    </source>
</evidence>
<keyword evidence="6 8" id="KW-0687">Ribonucleoprotein</keyword>
<proteinExistence type="inferred from homology"/>
<dbReference type="NCBIfam" id="TIGR00029">
    <property type="entry name" value="S20"/>
    <property type="match status" value="1"/>
</dbReference>
<evidence type="ECO:0000256" key="4">
    <source>
        <dbReference type="ARBA" id="ARBA00022884"/>
    </source>
</evidence>
<evidence type="ECO:0000256" key="2">
    <source>
        <dbReference type="ARBA" id="ARBA00007634"/>
    </source>
</evidence>
<organism evidence="9 10">
    <name type="scientific">Porphyromonas canoris</name>
    <dbReference type="NCBI Taxonomy" id="36875"/>
    <lineage>
        <taxon>Bacteria</taxon>
        <taxon>Pseudomonadati</taxon>
        <taxon>Bacteroidota</taxon>
        <taxon>Bacteroidia</taxon>
        <taxon>Bacteroidales</taxon>
        <taxon>Porphyromonadaceae</taxon>
        <taxon>Porphyromonas</taxon>
    </lineage>
</organism>
<name>A0ABR4XL82_9PORP</name>
<comment type="caution">
    <text evidence="9">The sequence shown here is derived from an EMBL/GenBank/DDBJ whole genome shotgun (WGS) entry which is preliminary data.</text>
</comment>
<dbReference type="EMBL" id="JQZV01000008">
    <property type="protein sequence ID" value="KGN92672.1"/>
    <property type="molecule type" value="Genomic_DNA"/>
</dbReference>
<dbReference type="Pfam" id="PF01649">
    <property type="entry name" value="Ribosomal_S20p"/>
    <property type="match status" value="1"/>
</dbReference>
<dbReference type="HAMAP" id="MF_00500">
    <property type="entry name" value="Ribosomal_bS20"/>
    <property type="match status" value="1"/>
</dbReference>
<keyword evidence="4 8" id="KW-0694">RNA-binding</keyword>
<sequence length="83" mass="9827">MANHKSALKRIRQSRARRLRNRYYARTMRSSVRKFRALTDKAIAQERLPEVVSMLDRMASKRRIHKNKAANLKSKLTRFANSL</sequence>
<dbReference type="PANTHER" id="PTHR33398">
    <property type="entry name" value="30S RIBOSOMAL PROTEIN S20"/>
    <property type="match status" value="1"/>
</dbReference>
<dbReference type="PANTHER" id="PTHR33398:SF1">
    <property type="entry name" value="SMALL RIBOSOMAL SUBUNIT PROTEIN BS20C"/>
    <property type="match status" value="1"/>
</dbReference>
<evidence type="ECO:0000256" key="8">
    <source>
        <dbReference type="HAMAP-Rule" id="MF_00500"/>
    </source>
</evidence>
<dbReference type="SUPFAM" id="SSF46992">
    <property type="entry name" value="Ribosomal protein S20"/>
    <property type="match status" value="1"/>
</dbReference>
<gene>
    <name evidence="8" type="primary">rpsT</name>
    <name evidence="9" type="ORF">HQ43_04020</name>
</gene>
<comment type="function">
    <text evidence="1 8">Binds directly to 16S ribosomal RNA.</text>
</comment>
<keyword evidence="3 8" id="KW-0699">rRNA-binding</keyword>
<accession>A0ABR4XL82</accession>
<keyword evidence="10" id="KW-1185">Reference proteome</keyword>
<keyword evidence="5 8" id="KW-0689">Ribosomal protein</keyword>
<evidence type="ECO:0000256" key="7">
    <source>
        <dbReference type="ARBA" id="ARBA00035136"/>
    </source>
</evidence>
<dbReference type="Gene3D" id="1.20.58.110">
    <property type="entry name" value="Ribosomal protein S20"/>
    <property type="match status" value="1"/>
</dbReference>
<evidence type="ECO:0000256" key="3">
    <source>
        <dbReference type="ARBA" id="ARBA00022730"/>
    </source>
</evidence>
<dbReference type="InterPro" id="IPR036510">
    <property type="entry name" value="Ribosomal_bS20_sf"/>
</dbReference>
<evidence type="ECO:0000313" key="10">
    <source>
        <dbReference type="Proteomes" id="UP000030101"/>
    </source>
</evidence>
<evidence type="ECO:0000256" key="6">
    <source>
        <dbReference type="ARBA" id="ARBA00023274"/>
    </source>
</evidence>
<evidence type="ECO:0000256" key="5">
    <source>
        <dbReference type="ARBA" id="ARBA00022980"/>
    </source>
</evidence>
<comment type="similarity">
    <text evidence="2 8">Belongs to the bacterial ribosomal protein bS20 family.</text>
</comment>
<dbReference type="Proteomes" id="UP000030101">
    <property type="component" value="Unassembled WGS sequence"/>
</dbReference>
<dbReference type="InterPro" id="IPR002583">
    <property type="entry name" value="Ribosomal_bS20"/>
</dbReference>
<dbReference type="RefSeq" id="WP_036789939.1">
    <property type="nucleotide sequence ID" value="NZ_JQZV01000008.1"/>
</dbReference>